<evidence type="ECO:0008006" key="4">
    <source>
        <dbReference type="Google" id="ProtNLM"/>
    </source>
</evidence>
<organism evidence="2 3">
    <name type="scientific">Stephania yunnanensis</name>
    <dbReference type="NCBI Taxonomy" id="152371"/>
    <lineage>
        <taxon>Eukaryota</taxon>
        <taxon>Viridiplantae</taxon>
        <taxon>Streptophyta</taxon>
        <taxon>Embryophyta</taxon>
        <taxon>Tracheophyta</taxon>
        <taxon>Spermatophyta</taxon>
        <taxon>Magnoliopsida</taxon>
        <taxon>Ranunculales</taxon>
        <taxon>Menispermaceae</taxon>
        <taxon>Menispermoideae</taxon>
        <taxon>Cissampelideae</taxon>
        <taxon>Stephania</taxon>
    </lineage>
</organism>
<name>A0AAP0KVU4_9MAGN</name>
<proteinExistence type="predicted"/>
<feature type="region of interest" description="Disordered" evidence="1">
    <location>
        <begin position="1"/>
        <end position="29"/>
    </location>
</feature>
<keyword evidence="3" id="KW-1185">Reference proteome</keyword>
<evidence type="ECO:0000313" key="3">
    <source>
        <dbReference type="Proteomes" id="UP001420932"/>
    </source>
</evidence>
<feature type="region of interest" description="Disordered" evidence="1">
    <location>
        <begin position="61"/>
        <end position="80"/>
    </location>
</feature>
<protein>
    <recommendedName>
        <fullName evidence="4">CCHC-type domain-containing protein</fullName>
    </recommendedName>
</protein>
<dbReference type="AlphaFoldDB" id="A0AAP0KVU4"/>
<sequence>MQHRSGGRGNQPYRGRGGKSRGRGGFRFQNNNKPTCQICGKFGHSAAVCYFRGDMKYMGSSSSSSQIHQGQPRSFMQSPPQQNPQQHSFYLCLNQDRMCLIRSANMEHLHTLHRDPSQLNNCVPYGVCNCLLQVFLMLIGRPHRMTDVLFRGLQCILVLI</sequence>
<comment type="caution">
    <text evidence="2">The sequence shown here is derived from an EMBL/GenBank/DDBJ whole genome shotgun (WGS) entry which is preliminary data.</text>
</comment>
<dbReference type="Proteomes" id="UP001420932">
    <property type="component" value="Unassembled WGS sequence"/>
</dbReference>
<accession>A0AAP0KVU4</accession>
<reference evidence="2 3" key="1">
    <citation type="submission" date="2024-01" db="EMBL/GenBank/DDBJ databases">
        <title>Genome assemblies of Stephania.</title>
        <authorList>
            <person name="Yang L."/>
        </authorList>
    </citation>
    <scope>NUCLEOTIDE SEQUENCE [LARGE SCALE GENOMIC DNA]</scope>
    <source>
        <strain evidence="2">YNDBR</strain>
        <tissue evidence="2">Leaf</tissue>
    </source>
</reference>
<evidence type="ECO:0000313" key="2">
    <source>
        <dbReference type="EMBL" id="KAK9159672.1"/>
    </source>
</evidence>
<dbReference type="EMBL" id="JBBNAF010000003">
    <property type="protein sequence ID" value="KAK9159672.1"/>
    <property type="molecule type" value="Genomic_DNA"/>
</dbReference>
<feature type="compositionally biased region" description="Polar residues" evidence="1">
    <location>
        <begin position="66"/>
        <end position="76"/>
    </location>
</feature>
<gene>
    <name evidence="2" type="ORF">Syun_006013</name>
</gene>
<evidence type="ECO:0000256" key="1">
    <source>
        <dbReference type="SAM" id="MobiDB-lite"/>
    </source>
</evidence>